<dbReference type="PANTHER" id="PTHR10653:SF0">
    <property type="entry name" value="F-ACTIN-CAPPING PROTEIN SUBUNIT ALPHA"/>
    <property type="match status" value="1"/>
</dbReference>
<evidence type="ECO:0000256" key="5">
    <source>
        <dbReference type="ARBA" id="ARBA00023203"/>
    </source>
</evidence>
<evidence type="ECO:0000313" key="9">
    <source>
        <dbReference type="EMBL" id="TQB73697.1"/>
    </source>
</evidence>
<dbReference type="SUPFAM" id="SSF90096">
    <property type="entry name" value="Subunits of heterodimeric actin filament capping protein Capz"/>
    <property type="match status" value="1"/>
</dbReference>
<gene>
    <name evidence="9" type="primary">CAP1</name>
    <name evidence="9" type="ORF">MPDQ_005620</name>
</gene>
<dbReference type="PANTHER" id="PTHR10653">
    <property type="entry name" value="F-ACTIN-CAPPING PROTEIN SUBUNIT ALPHA"/>
    <property type="match status" value="1"/>
</dbReference>
<dbReference type="Gene3D" id="3.90.1150.210">
    <property type="entry name" value="F-actin capping protein, beta subunit"/>
    <property type="match status" value="1"/>
</dbReference>
<dbReference type="EMBL" id="VIFY01000040">
    <property type="protein sequence ID" value="TQB73697.1"/>
    <property type="molecule type" value="Genomic_DNA"/>
</dbReference>
<dbReference type="InterPro" id="IPR002189">
    <property type="entry name" value="CapZ_alpha"/>
</dbReference>
<organism evidence="9 10">
    <name type="scientific">Monascus purpureus</name>
    <name type="common">Red mold</name>
    <name type="synonym">Monascus anka</name>
    <dbReference type="NCBI Taxonomy" id="5098"/>
    <lineage>
        <taxon>Eukaryota</taxon>
        <taxon>Fungi</taxon>
        <taxon>Dikarya</taxon>
        <taxon>Ascomycota</taxon>
        <taxon>Pezizomycotina</taxon>
        <taxon>Eurotiomycetes</taxon>
        <taxon>Eurotiomycetidae</taxon>
        <taxon>Eurotiales</taxon>
        <taxon>Aspergillaceae</taxon>
        <taxon>Monascus</taxon>
    </lineage>
</organism>
<dbReference type="Proteomes" id="UP000319663">
    <property type="component" value="Unassembled WGS sequence"/>
</dbReference>
<dbReference type="GO" id="GO:0051016">
    <property type="term" value="P:barbed-end actin filament capping"/>
    <property type="evidence" value="ECO:0007669"/>
    <property type="project" value="UniProtKB-UniRule"/>
</dbReference>
<evidence type="ECO:0000256" key="8">
    <source>
        <dbReference type="RuleBase" id="RU365077"/>
    </source>
</evidence>
<keyword evidence="4 8" id="KW-0117">Actin capping</keyword>
<dbReference type="PRINTS" id="PR00191">
    <property type="entry name" value="FACTINCAPA"/>
</dbReference>
<evidence type="ECO:0000256" key="4">
    <source>
        <dbReference type="ARBA" id="ARBA00022467"/>
    </source>
</evidence>
<evidence type="ECO:0000256" key="6">
    <source>
        <dbReference type="ARBA" id="ARBA00023212"/>
    </source>
</evidence>
<evidence type="ECO:0000313" key="10">
    <source>
        <dbReference type="Proteomes" id="UP000319663"/>
    </source>
</evidence>
<dbReference type="FunFam" id="3.90.1150.210:FF:000003">
    <property type="entry name" value="F-actin-capping protein subunit alpha"/>
    <property type="match status" value="1"/>
</dbReference>
<dbReference type="GO" id="GO:0030036">
    <property type="term" value="P:actin cytoskeleton organization"/>
    <property type="evidence" value="ECO:0007669"/>
    <property type="project" value="TreeGrafter"/>
</dbReference>
<protein>
    <recommendedName>
        <fullName evidence="3 8">F-actin-capping protein subunit alpha</fullName>
    </recommendedName>
</protein>
<dbReference type="InterPro" id="IPR017865">
    <property type="entry name" value="F-actin_cap_asu_CS"/>
</dbReference>
<keyword evidence="6" id="KW-0206">Cytoskeleton</keyword>
<accession>A0A507QZQ5</accession>
<dbReference type="AlphaFoldDB" id="A0A507QZQ5"/>
<evidence type="ECO:0000256" key="7">
    <source>
        <dbReference type="ARBA" id="ARBA00025389"/>
    </source>
</evidence>
<dbReference type="InterPro" id="IPR042276">
    <property type="entry name" value="CapZ_alpha/beta_2"/>
</dbReference>
<sequence length="274" mass="30184">MSTVVDIASSFIEGAPPGELEEVVVDVKTLTSDGPDIIPSLVPAFQRYNETQLVTVKLPGSSQEVIVSEYNKVDEERYYDSESHTSFVFDHVTQRASSVQSYPLDSQNADLIKSLLKALGAHVREHYPSSSYGVYSIENDSAVALVVVANKYSPNNFWNGRFRATYQFPVSSSSTTVTGNIKVDVHYYEDGNVAMNATKPVEISIPSISAEAIISRIAAAERDYQENLNRAFVNMAEGAFKGLRRQLPVTRQKVEWEKVGGYRLGQDISGGTGR</sequence>
<dbReference type="Gene3D" id="3.30.1140.60">
    <property type="entry name" value="F-actin capping protein, alpha subunit"/>
    <property type="match status" value="1"/>
</dbReference>
<dbReference type="GO" id="GO:0030479">
    <property type="term" value="C:actin cortical patch"/>
    <property type="evidence" value="ECO:0007669"/>
    <property type="project" value="TreeGrafter"/>
</dbReference>
<evidence type="ECO:0000256" key="3">
    <source>
        <dbReference type="ARBA" id="ARBA00014038"/>
    </source>
</evidence>
<dbReference type="Pfam" id="PF01267">
    <property type="entry name" value="F-actin_cap_A"/>
    <property type="match status" value="1"/>
</dbReference>
<comment type="function">
    <text evidence="7 8">F-actin-capping proteins bind in a Ca(2+)-independent manner to the fast growing ends of actin filaments (barbed end) thereby blocking the exchange of subunits at these ends. Unlike other capping proteins (such as gelsolin and severin), these proteins do not sever actin filaments.</text>
</comment>
<evidence type="ECO:0000256" key="1">
    <source>
        <dbReference type="ARBA" id="ARBA00004245"/>
    </source>
</evidence>
<dbReference type="InterPro" id="IPR042489">
    <property type="entry name" value="CapZ_alpha_1"/>
</dbReference>
<comment type="caution">
    <text evidence="9">The sequence shown here is derived from an EMBL/GenBank/DDBJ whole genome shotgun (WGS) entry which is preliminary data.</text>
</comment>
<name>A0A507QZQ5_MONPU</name>
<keyword evidence="5 8" id="KW-0009">Actin-binding</keyword>
<evidence type="ECO:0000256" key="2">
    <source>
        <dbReference type="ARBA" id="ARBA00010479"/>
    </source>
</evidence>
<dbReference type="InterPro" id="IPR037282">
    <property type="entry name" value="CapZ_alpha/beta"/>
</dbReference>
<comment type="subunit">
    <text evidence="8">Heterodimer of an alpha and a beta subunit.</text>
</comment>
<dbReference type="PROSITE" id="PS00748">
    <property type="entry name" value="F_ACTIN_CAPPING_A_1"/>
    <property type="match status" value="1"/>
</dbReference>
<keyword evidence="10" id="KW-1185">Reference proteome</keyword>
<dbReference type="PROSITE" id="PS00749">
    <property type="entry name" value="F_ACTIN_CAPPING_A_2"/>
    <property type="match status" value="1"/>
</dbReference>
<dbReference type="GO" id="GO:0008290">
    <property type="term" value="C:F-actin capping protein complex"/>
    <property type="evidence" value="ECO:0007669"/>
    <property type="project" value="UniProtKB-UniRule"/>
</dbReference>
<proteinExistence type="inferred from homology"/>
<comment type="subcellular location">
    <subcellularLocation>
        <location evidence="1">Cytoplasm</location>
        <location evidence="1">Cytoskeleton</location>
    </subcellularLocation>
</comment>
<dbReference type="GO" id="GO:0051015">
    <property type="term" value="F:actin filament binding"/>
    <property type="evidence" value="ECO:0007669"/>
    <property type="project" value="TreeGrafter"/>
</dbReference>
<comment type="similarity">
    <text evidence="2 8">Belongs to the F-actin-capping protein alpha subunit family.</text>
</comment>
<dbReference type="OrthoDB" id="340550at2759"/>
<keyword evidence="6" id="KW-0963">Cytoplasm</keyword>
<reference evidence="9 10" key="1">
    <citation type="submission" date="2019-06" db="EMBL/GenBank/DDBJ databases">
        <title>Wine fermentation using esterase from Monascus purpureus.</title>
        <authorList>
            <person name="Geng C."/>
            <person name="Zhang Y."/>
        </authorList>
    </citation>
    <scope>NUCLEOTIDE SEQUENCE [LARGE SCALE GENOMIC DNA]</scope>
    <source>
        <strain evidence="9">HQ1</strain>
    </source>
</reference>
<dbReference type="STRING" id="5098.A0A507QZQ5"/>